<reference evidence="1 2" key="1">
    <citation type="journal article" date="2016" name="Nat. Commun.">
        <title>Thousands of microbial genomes shed light on interconnected biogeochemical processes in an aquifer system.</title>
        <authorList>
            <person name="Anantharaman K."/>
            <person name="Brown C.T."/>
            <person name="Hug L.A."/>
            <person name="Sharon I."/>
            <person name="Castelle C.J."/>
            <person name="Probst A.J."/>
            <person name="Thomas B.C."/>
            <person name="Singh A."/>
            <person name="Wilkins M.J."/>
            <person name="Karaoz U."/>
            <person name="Brodie E.L."/>
            <person name="Williams K.H."/>
            <person name="Hubbard S.S."/>
            <person name="Banfield J.F."/>
        </authorList>
    </citation>
    <scope>NUCLEOTIDE SEQUENCE [LARGE SCALE GENOMIC DNA]</scope>
</reference>
<protein>
    <submittedName>
        <fullName evidence="1">Uncharacterized protein</fullName>
    </submittedName>
</protein>
<evidence type="ECO:0000313" key="2">
    <source>
        <dbReference type="Proteomes" id="UP000179258"/>
    </source>
</evidence>
<proteinExistence type="predicted"/>
<comment type="caution">
    <text evidence="1">The sequence shown here is derived from an EMBL/GenBank/DDBJ whole genome shotgun (WGS) entry which is preliminary data.</text>
</comment>
<name>A0A1G2R3U7_9BACT</name>
<dbReference type="AlphaFoldDB" id="A0A1G2R3U7"/>
<dbReference type="Proteomes" id="UP000179258">
    <property type="component" value="Unassembled WGS sequence"/>
</dbReference>
<accession>A0A1G2R3U7</accession>
<organism evidence="1 2">
    <name type="scientific">Candidatus Wildermuthbacteria bacterium RIFCSPHIGHO2_02_FULL_47_17</name>
    <dbReference type="NCBI Taxonomy" id="1802452"/>
    <lineage>
        <taxon>Bacteria</taxon>
        <taxon>Candidatus Wildermuthiibacteriota</taxon>
    </lineage>
</organism>
<gene>
    <name evidence="1" type="ORF">A3D59_01690</name>
</gene>
<evidence type="ECO:0000313" key="1">
    <source>
        <dbReference type="EMBL" id="OHA66922.1"/>
    </source>
</evidence>
<sequence length="372" mass="38072">MSQQIKKHGKTALVAGLTLMLLIMYFGIPSTNAASISSRQMKLTNSQPSSTSTYDFQGTHSGTSVRCLEIAFCTTASGSCTAWGGDASTRTKGATGDWSGWTYANWVATTTTSATLVRYATSTVEAGGASYSFATADITNPSTGGTYYGRVTTYSDQICTTSVDTGVTAFAIVSGVAVSATIAESLSFAIDAKTNSACDDNYGSYGGPDSSATAVAFGTLSNLNTFYHACQDLSVQTNASGGYSVTAYEDQNLRDSSSGVNINDSTGNGGGMTETTTATWSTATNNGFAYTCGNVVGAACSLSASSSYRQFACNGANAVCDPGSGAETATAVMYVSTATTSTSTVEYRISVGTAQGAGSYSNTIVYVATPTY</sequence>
<dbReference type="EMBL" id="MHTX01000048">
    <property type="protein sequence ID" value="OHA66922.1"/>
    <property type="molecule type" value="Genomic_DNA"/>
</dbReference>